<accession>A0A0W0VW76</accession>
<dbReference type="Pfam" id="PF01757">
    <property type="entry name" value="Acyl_transf_3"/>
    <property type="match status" value="1"/>
</dbReference>
<dbReference type="InterPro" id="IPR043968">
    <property type="entry name" value="SGNH"/>
</dbReference>
<reference evidence="4 5" key="1">
    <citation type="submission" date="2015-11" db="EMBL/GenBank/DDBJ databases">
        <title>Genomic analysis of 38 Legionella species identifies large and diverse effector repertoires.</title>
        <authorList>
            <person name="Burstein D."/>
            <person name="Amaro F."/>
            <person name="Zusman T."/>
            <person name="Lifshitz Z."/>
            <person name="Cohen O."/>
            <person name="Gilbert J.A."/>
            <person name="Pupko T."/>
            <person name="Shuman H.A."/>
            <person name="Segal G."/>
        </authorList>
    </citation>
    <scope>NUCLEOTIDE SEQUENCE [LARGE SCALE GENOMIC DNA]</scope>
    <source>
        <strain evidence="4 5">PX-1-G2-E2</strain>
    </source>
</reference>
<feature type="transmembrane region" description="Helical" evidence="1">
    <location>
        <begin position="272"/>
        <end position="292"/>
    </location>
</feature>
<comment type="caution">
    <text evidence="4">The sequence shown here is derived from an EMBL/GenBank/DDBJ whole genome shotgun (WGS) entry which is preliminary data.</text>
</comment>
<keyword evidence="1" id="KW-1133">Transmembrane helix</keyword>
<protein>
    <submittedName>
        <fullName evidence="4">O-antigen acetylase</fullName>
    </submittedName>
</protein>
<feature type="transmembrane region" description="Helical" evidence="1">
    <location>
        <begin position="340"/>
        <end position="357"/>
    </location>
</feature>
<feature type="transmembrane region" description="Helical" evidence="1">
    <location>
        <begin position="304"/>
        <end position="320"/>
    </location>
</feature>
<dbReference type="PANTHER" id="PTHR23028:SF53">
    <property type="entry name" value="ACYL_TRANSF_3 DOMAIN-CONTAINING PROTEIN"/>
    <property type="match status" value="1"/>
</dbReference>
<evidence type="ECO:0000313" key="5">
    <source>
        <dbReference type="Proteomes" id="UP000054908"/>
    </source>
</evidence>
<evidence type="ECO:0000259" key="2">
    <source>
        <dbReference type="Pfam" id="PF01757"/>
    </source>
</evidence>
<dbReference type="SUPFAM" id="SSF52266">
    <property type="entry name" value="SGNH hydrolase"/>
    <property type="match status" value="1"/>
</dbReference>
<organism evidence="4 5">
    <name type="scientific">Legionella maceachernii</name>
    <dbReference type="NCBI Taxonomy" id="466"/>
    <lineage>
        <taxon>Bacteria</taxon>
        <taxon>Pseudomonadati</taxon>
        <taxon>Pseudomonadota</taxon>
        <taxon>Gammaproteobacteria</taxon>
        <taxon>Legionellales</taxon>
        <taxon>Legionellaceae</taxon>
        <taxon>Legionella</taxon>
    </lineage>
</organism>
<feature type="domain" description="Acyltransferase 3" evidence="2">
    <location>
        <begin position="11"/>
        <end position="353"/>
    </location>
</feature>
<feature type="domain" description="SGNH" evidence="3">
    <location>
        <begin position="438"/>
        <end position="660"/>
    </location>
</feature>
<proteinExistence type="predicted"/>
<evidence type="ECO:0000313" key="4">
    <source>
        <dbReference type="EMBL" id="KTD24480.1"/>
    </source>
</evidence>
<dbReference type="InterPro" id="IPR002656">
    <property type="entry name" value="Acyl_transf_3_dom"/>
</dbReference>
<dbReference type="AlphaFoldDB" id="A0A0W0VW76"/>
<feature type="transmembrane region" description="Helical" evidence="1">
    <location>
        <begin position="137"/>
        <end position="159"/>
    </location>
</feature>
<keyword evidence="1" id="KW-0812">Transmembrane</keyword>
<feature type="transmembrane region" description="Helical" evidence="1">
    <location>
        <begin position="369"/>
        <end position="386"/>
    </location>
</feature>
<feature type="transmembrane region" description="Helical" evidence="1">
    <location>
        <begin position="35"/>
        <end position="56"/>
    </location>
</feature>
<dbReference type="EMBL" id="LNYL01000050">
    <property type="protein sequence ID" value="KTD24480.1"/>
    <property type="molecule type" value="Genomic_DNA"/>
</dbReference>
<dbReference type="Proteomes" id="UP000054908">
    <property type="component" value="Unassembled WGS sequence"/>
</dbReference>
<dbReference type="GO" id="GO:0016020">
    <property type="term" value="C:membrane"/>
    <property type="evidence" value="ECO:0007669"/>
    <property type="project" value="TreeGrafter"/>
</dbReference>
<evidence type="ECO:0000256" key="1">
    <source>
        <dbReference type="SAM" id="Phobius"/>
    </source>
</evidence>
<keyword evidence="1" id="KW-0472">Membrane</keyword>
<dbReference type="PATRIC" id="fig|466.6.peg.2739"/>
<feature type="transmembrane region" description="Helical" evidence="1">
    <location>
        <begin position="203"/>
        <end position="222"/>
    </location>
</feature>
<dbReference type="GO" id="GO:0016747">
    <property type="term" value="F:acyltransferase activity, transferring groups other than amino-acyl groups"/>
    <property type="evidence" value="ECO:0007669"/>
    <property type="project" value="InterPro"/>
</dbReference>
<dbReference type="GO" id="GO:0009103">
    <property type="term" value="P:lipopolysaccharide biosynthetic process"/>
    <property type="evidence" value="ECO:0007669"/>
    <property type="project" value="TreeGrafter"/>
</dbReference>
<gene>
    <name evidence="4" type="ORF">Lmac_2567</name>
</gene>
<dbReference type="RefSeq" id="WP_058453261.1">
    <property type="nucleotide sequence ID" value="NZ_CAAAIB010000002.1"/>
</dbReference>
<keyword evidence="5" id="KW-1185">Reference proteome</keyword>
<sequence length="671" mass="76821">MVSSHPKYRPDIDGLRAIAVLSVVGFHAFPGLLKGGFIGVDIFFVISGFLISSIIFGSLEQNNFKITDFYSRRIRRIFPSLLLVLLSCFLLGWFALFANEYKQLGKHIFSGASFISNITLWTESGYFDNSAETKPLLHLWSLGIEEQFYIIWPLLLYFAWKRKMNLLSIVIAVCFISFALNIGRVHRDVIGAFYAPQTRFWELLLGSLLAYLTLYPQNYFAFVEKLNLKFKKTTVHSNRPNLFLISPNARSALGGILIILGILFIIKGRAFPGWWALLPCGGAALIISAGPNTWFNRHVLSNKILVWFGLISFPLYLWHWPILSFARIIESQVPSPKTRLFLILLSIVLAWLTFEFIEKPIRRRGQKKIAITLLFFMAMVGCIGLYCYKENGFFAARPFVQYTEKAYSQFVGPLWKYTKNETCLKRFPFAKAKEYSWWFCMLTRDEKPNLILLGDSLANQLYAGLSQNSVFSKYNILSIGTCDPAEVDKTKLTKDYTRSPCSGDRPLHQQQFINQLIENNADSLKYAILSLSGSINDPSYISRLKKRVDFLEKNHIKVIVFLRPLHFDTNIQKCFSRPFSSTPPATCEFSLAQREEIETLFKPIRESFAKSNPDVLFFDQNDLFCKGGKCSMVYNGMPLMRDDVHISEYASIKVSKLFAKWAAKHVPEMVG</sequence>
<dbReference type="PANTHER" id="PTHR23028">
    <property type="entry name" value="ACETYLTRANSFERASE"/>
    <property type="match status" value="1"/>
</dbReference>
<feature type="transmembrane region" description="Helical" evidence="1">
    <location>
        <begin position="77"/>
        <end position="96"/>
    </location>
</feature>
<feature type="transmembrane region" description="Helical" evidence="1">
    <location>
        <begin position="242"/>
        <end position="266"/>
    </location>
</feature>
<dbReference type="OrthoDB" id="9767863at2"/>
<name>A0A0W0VW76_9GAMM</name>
<feature type="transmembrane region" description="Helical" evidence="1">
    <location>
        <begin position="166"/>
        <end position="183"/>
    </location>
</feature>
<dbReference type="InterPro" id="IPR050879">
    <property type="entry name" value="Acyltransferase_3"/>
</dbReference>
<evidence type="ECO:0000259" key="3">
    <source>
        <dbReference type="Pfam" id="PF19040"/>
    </source>
</evidence>
<dbReference type="Pfam" id="PF19040">
    <property type="entry name" value="SGNH"/>
    <property type="match status" value="1"/>
</dbReference>
<dbReference type="STRING" id="466.Lmac_2567"/>